<dbReference type="AlphaFoldDB" id="Q21B61"/>
<dbReference type="KEGG" id="rpc:RPC_0804"/>
<sequence length="80" mass="8885">MADLLIRDIDPELKRRIERQAQETDTSLSDAAKLLIQRGLAAGETPRRLGSELFGLVPPEHRVDLDCEIPETASEAPDFS</sequence>
<dbReference type="InterPro" id="IPR010985">
    <property type="entry name" value="Ribbon_hlx_hlx"/>
</dbReference>
<dbReference type="HOGENOM" id="CLU_2587433_0_0_5"/>
<protein>
    <recommendedName>
        <fullName evidence="2">Plasmid stabilization protein</fullName>
    </recommendedName>
</protein>
<dbReference type="EMBL" id="CP000301">
    <property type="protein sequence ID" value="ABD86375.1"/>
    <property type="molecule type" value="Genomic_DNA"/>
</dbReference>
<accession>Q21B61</accession>
<organism evidence="1">
    <name type="scientific">Rhodopseudomonas palustris (strain BisB18)</name>
    <dbReference type="NCBI Taxonomy" id="316056"/>
    <lineage>
        <taxon>Bacteria</taxon>
        <taxon>Pseudomonadati</taxon>
        <taxon>Pseudomonadota</taxon>
        <taxon>Alphaproteobacteria</taxon>
        <taxon>Hyphomicrobiales</taxon>
        <taxon>Nitrobacteraceae</taxon>
        <taxon>Rhodopseudomonas</taxon>
    </lineage>
</organism>
<dbReference type="GO" id="GO:0006355">
    <property type="term" value="P:regulation of DNA-templated transcription"/>
    <property type="evidence" value="ECO:0007669"/>
    <property type="project" value="InterPro"/>
</dbReference>
<reference evidence="1" key="1">
    <citation type="submission" date="2006-03" db="EMBL/GenBank/DDBJ databases">
        <title>Complete sequence of Rhodopseudomonas palustris BisB18.</title>
        <authorList>
            <consortium name="US DOE Joint Genome Institute"/>
            <person name="Copeland A."/>
            <person name="Lucas S."/>
            <person name="Lapidus A."/>
            <person name="Barry K."/>
            <person name="Detter J.C."/>
            <person name="Glavina del Rio T."/>
            <person name="Hammon N."/>
            <person name="Israni S."/>
            <person name="Dalin E."/>
            <person name="Tice H."/>
            <person name="Pitluck S."/>
            <person name="Chain P."/>
            <person name="Malfatti S."/>
            <person name="Shin M."/>
            <person name="Vergez L."/>
            <person name="Schmutz J."/>
            <person name="Larimer F."/>
            <person name="Land M."/>
            <person name="Hauser L."/>
            <person name="Pelletier D.A."/>
            <person name="Kyrpides N."/>
            <person name="Anderson I."/>
            <person name="Oda Y."/>
            <person name="Harwood C.S."/>
            <person name="Richardson P."/>
        </authorList>
    </citation>
    <scope>NUCLEOTIDE SEQUENCE [LARGE SCALE GENOMIC DNA]</scope>
    <source>
        <strain evidence="1">BisB18</strain>
    </source>
</reference>
<dbReference type="SUPFAM" id="SSF47598">
    <property type="entry name" value="Ribbon-helix-helix"/>
    <property type="match status" value="1"/>
</dbReference>
<proteinExistence type="predicted"/>
<evidence type="ECO:0000313" key="1">
    <source>
        <dbReference type="EMBL" id="ABD86375.1"/>
    </source>
</evidence>
<name>Q21B61_RHOPB</name>
<dbReference type="STRING" id="316056.RPC_0804"/>
<dbReference type="RefSeq" id="WP_011471283.1">
    <property type="nucleotide sequence ID" value="NC_007925.1"/>
</dbReference>
<dbReference type="OrthoDB" id="8083485at2"/>
<gene>
    <name evidence="1" type="ordered locus">RPC_0804</name>
</gene>
<evidence type="ECO:0008006" key="2">
    <source>
        <dbReference type="Google" id="ProtNLM"/>
    </source>
</evidence>